<organism evidence="6 7">
    <name type="scientific">Microbulbifer aestuariivivens</name>
    <dbReference type="NCBI Taxonomy" id="1908308"/>
    <lineage>
        <taxon>Bacteria</taxon>
        <taxon>Pseudomonadati</taxon>
        <taxon>Pseudomonadota</taxon>
        <taxon>Gammaproteobacteria</taxon>
        <taxon>Cellvibrionales</taxon>
        <taxon>Microbulbiferaceae</taxon>
        <taxon>Microbulbifer</taxon>
    </lineage>
</organism>
<dbReference type="PANTHER" id="PTHR46017">
    <property type="entry name" value="ALPHA-MANNOSIDASE 2C1"/>
    <property type="match status" value="1"/>
</dbReference>
<dbReference type="SUPFAM" id="SSF74650">
    <property type="entry name" value="Galactose mutarotase-like"/>
    <property type="match status" value="1"/>
</dbReference>
<dbReference type="Gene3D" id="1.20.1270.50">
    <property type="entry name" value="Glycoside hydrolase family 38, central domain"/>
    <property type="match status" value="1"/>
</dbReference>
<comment type="caution">
    <text evidence="6">The sequence shown here is derived from an EMBL/GenBank/DDBJ whole genome shotgun (WGS) entry which is preliminary data.</text>
</comment>
<dbReference type="InterPro" id="IPR027291">
    <property type="entry name" value="Glyco_hydro_38_N_sf"/>
</dbReference>
<dbReference type="GO" id="GO:0016787">
    <property type="term" value="F:hydrolase activity"/>
    <property type="evidence" value="ECO:0007669"/>
    <property type="project" value="UniProtKB-KW"/>
</dbReference>
<dbReference type="Gene3D" id="2.70.98.30">
    <property type="entry name" value="Golgi alpha-mannosidase II, domain 4"/>
    <property type="match status" value="1"/>
</dbReference>
<feature type="domain" description="Glycoside hydrolase family 38 central" evidence="5">
    <location>
        <begin position="280"/>
        <end position="351"/>
    </location>
</feature>
<evidence type="ECO:0000256" key="4">
    <source>
        <dbReference type="ARBA" id="ARBA00023295"/>
    </source>
</evidence>
<name>A0ABP9WSF1_9GAMM</name>
<dbReference type="SMART" id="SM00872">
    <property type="entry name" value="Alpha-mann_mid"/>
    <property type="match status" value="1"/>
</dbReference>
<keyword evidence="7" id="KW-1185">Reference proteome</keyword>
<reference evidence="6 7" key="1">
    <citation type="submission" date="2024-02" db="EMBL/GenBank/DDBJ databases">
        <title>Microbulbifer aestuariivivens NBRC 112533.</title>
        <authorList>
            <person name="Ichikawa N."/>
            <person name="Katano-Makiyama Y."/>
            <person name="Hidaka K."/>
        </authorList>
    </citation>
    <scope>NUCLEOTIDE SEQUENCE [LARGE SCALE GENOMIC DNA]</scope>
    <source>
        <strain evidence="6 7">NBRC 112533</strain>
    </source>
</reference>
<dbReference type="Pfam" id="PF09261">
    <property type="entry name" value="Alpha-mann_mid"/>
    <property type="match status" value="1"/>
</dbReference>
<sequence>MDQQALTRDVAVVVQTHWDREWYFPHQTFLGRLLVVMEQVVGQLECGELHYFLFDGQVSAIDDFYQEAEPQLARKVRAYVAEGRIIIGPWYIMADEFLCSGESLVRNLELGTARASAHGNCQKVGYLPDTFGHISQMPQLLRGFGIDNAVAWRGIDAERAEVQWRAADGSAVFTVFLTEGYYQHPFNTADWQANLTSYLDKIATRSDGELLLTQGGDHLLTSESLQSRMESFNSAQSRYRLRQTTLAEHIARLRQNTADRTAEISGELRGNQRAFVLPDVLSTRVYLKQANQLIEDRLNGLVEPLLAVSDPQQYPANYLQQTWKLLIEQHAHDSICGCSVDAVHEEMEVRFRQLQQRLAVLAQGAQAALGMVNERLALHREEGRPSPFADDSDFSLFNPSPKAFSGWSTVEIFLAGNGDSGDSNDSNDGLVVERVDGGALDAVVLKREDASEFHSPTDDFPDFVQGQRYTVAIRTQLDGLQILACRAQREGGAKPAAQGRQARKAPSADSVEIENDFYRIGVDGEQRLLWQNKRDGRIYRDVLALVSEVDAGDSYNFSPLGDARYRAAISAARVQRYGGGISELQLDLCLRQPAGLDAERQLREGETVASSGVLSIRLLPDEPMALCQLHWHNRARDQRLRLHIPLQEKAPASAADSAFDWVRRDTVYRSSAPVEGQQETAVAVLPTYSAIKAGRAGFVHRGLQEAEVIDAGSEDLLAITLLRSVGWLSRRDLKTRGLGAGPDMQTPAAQCLGEYDYEFALNLCDPEAVTLLNSAANFRRPVQKLRGRCAREPQTLQLHCGALQVSSVRRRGTGIEVRLWNPSDQPVRADFDRDGVVRTDLAGAAISADSTVAPRQIATFRIPVGFQQDVAAGGRIDD</sequence>
<dbReference type="InterPro" id="IPR015341">
    <property type="entry name" value="Glyco_hydro_38_cen"/>
</dbReference>
<dbReference type="Pfam" id="PF01074">
    <property type="entry name" value="Glyco_hydro_38N"/>
    <property type="match status" value="1"/>
</dbReference>
<dbReference type="InterPro" id="IPR028995">
    <property type="entry name" value="Glyco_hydro_57/38_cen_sf"/>
</dbReference>
<dbReference type="PANTHER" id="PTHR46017:SF2">
    <property type="entry name" value="MANNOSYLGLYCERATE HYDROLASE"/>
    <property type="match status" value="1"/>
</dbReference>
<keyword evidence="2" id="KW-0479">Metal-binding</keyword>
<gene>
    <name evidence="6" type="primary">mngB</name>
    <name evidence="6" type="ORF">Maes01_02078</name>
</gene>
<dbReference type="InterPro" id="IPR011330">
    <property type="entry name" value="Glyco_hydro/deAcase_b/a-brl"/>
</dbReference>
<dbReference type="Proteomes" id="UP001408594">
    <property type="component" value="Unassembled WGS sequence"/>
</dbReference>
<dbReference type="RefSeq" id="WP_345551248.1">
    <property type="nucleotide sequence ID" value="NZ_BAABRT010000016.1"/>
</dbReference>
<evidence type="ECO:0000256" key="3">
    <source>
        <dbReference type="ARBA" id="ARBA00022801"/>
    </source>
</evidence>
<evidence type="ECO:0000313" key="7">
    <source>
        <dbReference type="Proteomes" id="UP001408594"/>
    </source>
</evidence>
<comment type="similarity">
    <text evidence="1">Belongs to the glycosyl hydrolase 38 family.</text>
</comment>
<dbReference type="InterPro" id="IPR037094">
    <property type="entry name" value="Glyco_hydro_38_cen_sf"/>
</dbReference>
<dbReference type="SUPFAM" id="SSF88688">
    <property type="entry name" value="Families 57/38 glycoside transferase middle domain"/>
    <property type="match status" value="1"/>
</dbReference>
<accession>A0ABP9WSF1</accession>
<keyword evidence="3 6" id="KW-0378">Hydrolase</keyword>
<keyword evidence="4" id="KW-0326">Glycosidase</keyword>
<evidence type="ECO:0000256" key="2">
    <source>
        <dbReference type="ARBA" id="ARBA00022723"/>
    </source>
</evidence>
<proteinExistence type="inferred from homology"/>
<dbReference type="Gene3D" id="3.20.110.10">
    <property type="entry name" value="Glycoside hydrolase 38, N terminal domain"/>
    <property type="match status" value="1"/>
</dbReference>
<evidence type="ECO:0000256" key="1">
    <source>
        <dbReference type="ARBA" id="ARBA00009792"/>
    </source>
</evidence>
<dbReference type="InterPro" id="IPR000602">
    <property type="entry name" value="Glyco_hydro_38_N"/>
</dbReference>
<dbReference type="InterPro" id="IPR011013">
    <property type="entry name" value="Gal_mutarotase_sf_dom"/>
</dbReference>
<dbReference type="SUPFAM" id="SSF88713">
    <property type="entry name" value="Glycoside hydrolase/deacetylase"/>
    <property type="match status" value="1"/>
</dbReference>
<evidence type="ECO:0000313" key="6">
    <source>
        <dbReference type="EMBL" id="GAA5525508.1"/>
    </source>
</evidence>
<evidence type="ECO:0000259" key="5">
    <source>
        <dbReference type="SMART" id="SM00872"/>
    </source>
</evidence>
<dbReference type="EMBL" id="BAABRT010000016">
    <property type="protein sequence ID" value="GAA5525508.1"/>
    <property type="molecule type" value="Genomic_DNA"/>
</dbReference>
<protein>
    <submittedName>
        <fullName evidence="6">Mannosylglycerate hydrolase</fullName>
    </submittedName>
</protein>